<gene>
    <name evidence="2" type="primary">Vigan.09G091200</name>
    <name evidence="2" type="ORF">VIGAN_09091200</name>
</gene>
<dbReference type="EMBL" id="AP015042">
    <property type="protein sequence ID" value="BAT97463.1"/>
    <property type="molecule type" value="Genomic_DNA"/>
</dbReference>
<dbReference type="AlphaFoldDB" id="A0A0S3SX17"/>
<dbReference type="Proteomes" id="UP000291084">
    <property type="component" value="Chromosome 9"/>
</dbReference>
<keyword evidence="1" id="KW-1133">Transmembrane helix</keyword>
<keyword evidence="3" id="KW-1185">Reference proteome</keyword>
<proteinExistence type="predicted"/>
<keyword evidence="1" id="KW-0472">Membrane</keyword>
<evidence type="ECO:0000256" key="1">
    <source>
        <dbReference type="SAM" id="Phobius"/>
    </source>
</evidence>
<keyword evidence="1" id="KW-0812">Transmembrane</keyword>
<organism evidence="2 3">
    <name type="scientific">Vigna angularis var. angularis</name>
    <dbReference type="NCBI Taxonomy" id="157739"/>
    <lineage>
        <taxon>Eukaryota</taxon>
        <taxon>Viridiplantae</taxon>
        <taxon>Streptophyta</taxon>
        <taxon>Embryophyta</taxon>
        <taxon>Tracheophyta</taxon>
        <taxon>Spermatophyta</taxon>
        <taxon>Magnoliopsida</taxon>
        <taxon>eudicotyledons</taxon>
        <taxon>Gunneridae</taxon>
        <taxon>Pentapetalae</taxon>
        <taxon>rosids</taxon>
        <taxon>fabids</taxon>
        <taxon>Fabales</taxon>
        <taxon>Fabaceae</taxon>
        <taxon>Papilionoideae</taxon>
        <taxon>50 kb inversion clade</taxon>
        <taxon>NPAAA clade</taxon>
        <taxon>indigoferoid/millettioid clade</taxon>
        <taxon>Phaseoleae</taxon>
        <taxon>Vigna</taxon>
    </lineage>
</organism>
<evidence type="ECO:0000313" key="3">
    <source>
        <dbReference type="Proteomes" id="UP000291084"/>
    </source>
</evidence>
<evidence type="ECO:0000313" key="2">
    <source>
        <dbReference type="EMBL" id="BAT97463.1"/>
    </source>
</evidence>
<protein>
    <submittedName>
        <fullName evidence="2">Uncharacterized protein</fullName>
    </submittedName>
</protein>
<feature type="transmembrane region" description="Helical" evidence="1">
    <location>
        <begin position="152"/>
        <end position="174"/>
    </location>
</feature>
<accession>A0A0S3SX17</accession>
<sequence length="176" mass="19709">MEAAAVSLFRGVGARPPRAHGGRNAAVCGGVVSRGDVAGDFLGRPRGRTPGWAAAAMDDEEKQLPLLIFHVEKEDPSGFWIENRKGIGPGPTNTKCHLKTSIAPFSFGLKPIQFLQTIEKKRFGHWAHLISGTSNFADHPYRAWIRSFELHSWFFIFAPLFLLGFFSYVFLYFYCM</sequence>
<reference evidence="2 3" key="1">
    <citation type="journal article" date="2015" name="Sci. Rep.">
        <title>The power of single molecule real-time sequencing technology in the de novo assembly of a eukaryotic genome.</title>
        <authorList>
            <person name="Sakai H."/>
            <person name="Naito K."/>
            <person name="Ogiso-Tanaka E."/>
            <person name="Takahashi Y."/>
            <person name="Iseki K."/>
            <person name="Muto C."/>
            <person name="Satou K."/>
            <person name="Teruya K."/>
            <person name="Shiroma A."/>
            <person name="Shimoji M."/>
            <person name="Hirano T."/>
            <person name="Itoh T."/>
            <person name="Kaga A."/>
            <person name="Tomooka N."/>
        </authorList>
    </citation>
    <scope>NUCLEOTIDE SEQUENCE [LARGE SCALE GENOMIC DNA]</scope>
    <source>
        <strain evidence="3">cv. Shumari</strain>
    </source>
</reference>
<name>A0A0S3SX17_PHAAN</name>